<evidence type="ECO:0000313" key="3">
    <source>
        <dbReference type="Proteomes" id="UP000699042"/>
    </source>
</evidence>
<dbReference type="Proteomes" id="UP000699042">
    <property type="component" value="Unassembled WGS sequence"/>
</dbReference>
<keyword evidence="3" id="KW-1185">Reference proteome</keyword>
<protein>
    <submittedName>
        <fullName evidence="2">Uncharacterized protein</fullName>
    </submittedName>
</protein>
<gene>
    <name evidence="2" type="ORF">JMJ77_014444</name>
</gene>
<dbReference type="EMBL" id="JAESDN010000006">
    <property type="protein sequence ID" value="KAG7048812.1"/>
    <property type="molecule type" value="Genomic_DNA"/>
</dbReference>
<proteinExistence type="predicted"/>
<feature type="region of interest" description="Disordered" evidence="1">
    <location>
        <begin position="79"/>
        <end position="98"/>
    </location>
</feature>
<organism evidence="2 3">
    <name type="scientific">Colletotrichum scovillei</name>
    <dbReference type="NCBI Taxonomy" id="1209932"/>
    <lineage>
        <taxon>Eukaryota</taxon>
        <taxon>Fungi</taxon>
        <taxon>Dikarya</taxon>
        <taxon>Ascomycota</taxon>
        <taxon>Pezizomycotina</taxon>
        <taxon>Sordariomycetes</taxon>
        <taxon>Hypocreomycetidae</taxon>
        <taxon>Glomerellales</taxon>
        <taxon>Glomerellaceae</taxon>
        <taxon>Colletotrichum</taxon>
        <taxon>Colletotrichum acutatum species complex</taxon>
    </lineage>
</organism>
<evidence type="ECO:0000313" key="2">
    <source>
        <dbReference type="EMBL" id="KAG7048812.1"/>
    </source>
</evidence>
<name>A0A9P7R3H1_9PEZI</name>
<feature type="non-terminal residue" evidence="2">
    <location>
        <position position="1"/>
    </location>
</feature>
<evidence type="ECO:0000256" key="1">
    <source>
        <dbReference type="SAM" id="MobiDB-lite"/>
    </source>
</evidence>
<dbReference type="AlphaFoldDB" id="A0A9P7R3H1"/>
<accession>A0A9P7R3H1</accession>
<sequence>AILEYPSTSAFLCICTITLVNLSNRAYLAFWLKRNLISLFLLITYLIESSSRVRFQVRNQCGSVNTPSRTRARVRVWNTPEKQGAQGSQPGGLLPWMF</sequence>
<reference evidence="2" key="1">
    <citation type="submission" date="2021-05" db="EMBL/GenBank/DDBJ databases">
        <title>Comparative genomics of three Colletotrichum scovillei strains and genetic complementation revealed genes involved fungal growth and virulence on chili pepper.</title>
        <authorList>
            <person name="Hsieh D.-K."/>
            <person name="Chuang S.-C."/>
            <person name="Chen C.-Y."/>
            <person name="Chao Y.-T."/>
            <person name="Lu M.-Y.J."/>
            <person name="Lee M.-H."/>
            <person name="Shih M.-C."/>
        </authorList>
    </citation>
    <scope>NUCLEOTIDE SEQUENCE</scope>
    <source>
        <strain evidence="2">Coll-153</strain>
    </source>
</reference>
<comment type="caution">
    <text evidence="2">The sequence shown here is derived from an EMBL/GenBank/DDBJ whole genome shotgun (WGS) entry which is preliminary data.</text>
</comment>